<accession>A0ACC1M669</accession>
<evidence type="ECO:0000313" key="1">
    <source>
        <dbReference type="EMBL" id="KAJ2898136.1"/>
    </source>
</evidence>
<reference evidence="1" key="1">
    <citation type="submission" date="2022-07" db="EMBL/GenBank/DDBJ databases">
        <title>Phylogenomic reconstructions and comparative analyses of Kickxellomycotina fungi.</title>
        <authorList>
            <person name="Reynolds N.K."/>
            <person name="Stajich J.E."/>
            <person name="Barry K."/>
            <person name="Grigoriev I.V."/>
            <person name="Crous P."/>
            <person name="Smith M.E."/>
        </authorList>
    </citation>
    <scope>NUCLEOTIDE SEQUENCE</scope>
    <source>
        <strain evidence="1">CBS 190363</strain>
    </source>
</reference>
<gene>
    <name evidence="1" type="primary">dpp5_3</name>
    <name evidence="1" type="ORF">IWW38_001484</name>
</gene>
<protein>
    <submittedName>
        <fullName evidence="1">Dipeptidylpeptidase</fullName>
    </submittedName>
</protein>
<comment type="caution">
    <text evidence="1">The sequence shown here is derived from an EMBL/GenBank/DDBJ whole genome shotgun (WGS) entry which is preliminary data.</text>
</comment>
<name>A0ACC1M669_9FUNG</name>
<keyword evidence="2" id="KW-1185">Reference proteome</keyword>
<organism evidence="1 2">
    <name type="scientific">Coemansia aciculifera</name>
    <dbReference type="NCBI Taxonomy" id="417176"/>
    <lineage>
        <taxon>Eukaryota</taxon>
        <taxon>Fungi</taxon>
        <taxon>Fungi incertae sedis</taxon>
        <taxon>Zoopagomycota</taxon>
        <taxon>Kickxellomycotina</taxon>
        <taxon>Kickxellomycetes</taxon>
        <taxon>Kickxellales</taxon>
        <taxon>Kickxellaceae</taxon>
        <taxon>Coemansia</taxon>
    </lineage>
</organism>
<sequence length="748" mass="82598">MTLGQLVRSLPAAAFVLGALARPFTPEDLVQTNRFSGGVAVSPNSESIAYIQARYSIEEKRQYTQLFIQSLSDSRYHGPSHPVKVIEHSADARPNPPSSRDEDEDGDDVAGLSRKLKPSQPVWLSDTSLGFVATDPDSGKSTVYAVKSGNKGRWSKPRPVAAMAVPISDLHYSVKSGILAFTAEVYNGTDSLAETAKLDYHEQLRADTGQAYDDLWVRHWDTFVTPKLPQIYTLPLKARAKDHFKPKGEPTNIISDATANGRLEASNSFTFSPSGRHIAFVAKCPGHDYAWKTTSHVYLASVDGSAGAVPINPGKGGASSSPAFNHAGTKIAYVQMAATTYEADRNQIKIFDIAENTTVKVAADWDRSPSHVLWADSESLLVTYNEWGRNKLAKVDIATGAIKPIVAEHSVGSVHHLQKSNALLFDHSALDSPNDLYTISLDDGTVKRVSQLNPQLASDTSLSAPEDVEFTGADNSTIHGFLLRPPNFDSEKKYPLAFVIHGGPQSSFTDGWSPRWNLNIFAAAGFVTVALDPQGSTGYGQNFTDAIRNQWGGKPYESLMGSLEQLLEEHPYIDRDRMAALGASYGGYMINWINGHSDVFKALVNHDGMFSTVSTYYSTEELYFPETEFEGVPFDEKARENYERWSPERYVKNWKTPTLVVHSERDYRLVVSEGLSTFTALRRQGVPARMLYFPDENHWVLKPANSLRWHQEVLAWITKWTVDNGDDSDTGGVLDESAKFKVQGNADF</sequence>
<dbReference type="Proteomes" id="UP001139981">
    <property type="component" value="Unassembled WGS sequence"/>
</dbReference>
<dbReference type="EMBL" id="JANBVB010000076">
    <property type="protein sequence ID" value="KAJ2898136.1"/>
    <property type="molecule type" value="Genomic_DNA"/>
</dbReference>
<evidence type="ECO:0000313" key="2">
    <source>
        <dbReference type="Proteomes" id="UP001139981"/>
    </source>
</evidence>
<proteinExistence type="predicted"/>